<dbReference type="SMART" id="SM00325">
    <property type="entry name" value="RhoGEF"/>
    <property type="match status" value="1"/>
</dbReference>
<feature type="compositionally biased region" description="Low complexity" evidence="1">
    <location>
        <begin position="419"/>
        <end position="428"/>
    </location>
</feature>
<feature type="region of interest" description="Disordered" evidence="1">
    <location>
        <begin position="415"/>
        <end position="434"/>
    </location>
</feature>
<dbReference type="Proteomes" id="UP001146793">
    <property type="component" value="Unassembled WGS sequence"/>
</dbReference>
<evidence type="ECO:0000256" key="1">
    <source>
        <dbReference type="SAM" id="MobiDB-lite"/>
    </source>
</evidence>
<evidence type="ECO:0000259" key="2">
    <source>
        <dbReference type="PROSITE" id="PS50003"/>
    </source>
</evidence>
<evidence type="ECO:0000313" key="5">
    <source>
        <dbReference type="Proteomes" id="UP001146793"/>
    </source>
</evidence>
<dbReference type="Gene3D" id="2.30.29.30">
    <property type="entry name" value="Pleckstrin-homology domain (PH domain)/Phosphotyrosine-binding domain (PTB)"/>
    <property type="match status" value="1"/>
</dbReference>
<dbReference type="GO" id="GO:0005737">
    <property type="term" value="C:cytoplasm"/>
    <property type="evidence" value="ECO:0007669"/>
    <property type="project" value="TreeGrafter"/>
</dbReference>
<dbReference type="Gene3D" id="1.20.900.10">
    <property type="entry name" value="Dbl homology (DH) domain"/>
    <property type="match status" value="1"/>
</dbReference>
<protein>
    <submittedName>
        <fullName evidence="4">Faciogenital dysplasia protein</fullName>
    </submittedName>
</protein>
<dbReference type="PROSITE" id="PS50003">
    <property type="entry name" value="PH_DOMAIN"/>
    <property type="match status" value="1"/>
</dbReference>
<feature type="domain" description="DH" evidence="3">
    <location>
        <begin position="8"/>
        <end position="205"/>
    </location>
</feature>
<dbReference type="CDD" id="cd00160">
    <property type="entry name" value="RhoGEF"/>
    <property type="match status" value="1"/>
</dbReference>
<dbReference type="InterPro" id="IPR000219">
    <property type="entry name" value="DH_dom"/>
</dbReference>
<feature type="region of interest" description="Disordered" evidence="1">
    <location>
        <begin position="506"/>
        <end position="557"/>
    </location>
</feature>
<dbReference type="Pfam" id="PF22697">
    <property type="entry name" value="SOS1_NGEF_PH"/>
    <property type="match status" value="1"/>
</dbReference>
<dbReference type="GO" id="GO:0005085">
    <property type="term" value="F:guanyl-nucleotide exchange factor activity"/>
    <property type="evidence" value="ECO:0007669"/>
    <property type="project" value="InterPro"/>
</dbReference>
<dbReference type="SUPFAM" id="SSF50729">
    <property type="entry name" value="PH domain-like"/>
    <property type="match status" value="1"/>
</dbReference>
<dbReference type="SUPFAM" id="SSF48065">
    <property type="entry name" value="DBL homology domain (DH-domain)"/>
    <property type="match status" value="1"/>
</dbReference>
<dbReference type="InterPro" id="IPR011993">
    <property type="entry name" value="PH-like_dom_sf"/>
</dbReference>
<accession>A0AAV7ZJ35</accession>
<dbReference type="Pfam" id="PF00621">
    <property type="entry name" value="RhoGEF"/>
    <property type="match status" value="1"/>
</dbReference>
<feature type="compositionally biased region" description="Polar residues" evidence="1">
    <location>
        <begin position="546"/>
        <end position="557"/>
    </location>
</feature>
<comment type="caution">
    <text evidence="4">The sequence shown here is derived from an EMBL/GenBank/DDBJ whole genome shotgun (WGS) entry which is preliminary data.</text>
</comment>
<feature type="region of interest" description="Disordered" evidence="1">
    <location>
        <begin position="451"/>
        <end position="473"/>
    </location>
</feature>
<dbReference type="PANTHER" id="PTHR12673:SF159">
    <property type="entry name" value="LD03170P"/>
    <property type="match status" value="1"/>
</dbReference>
<dbReference type="InterPro" id="IPR035899">
    <property type="entry name" value="DBL_dom_sf"/>
</dbReference>
<dbReference type="AlphaFoldDB" id="A0AAV7ZJ35"/>
<gene>
    <name evidence="4" type="ORF">M0812_16371</name>
</gene>
<organism evidence="4 5">
    <name type="scientific">Anaeramoeba flamelloides</name>
    <dbReference type="NCBI Taxonomy" id="1746091"/>
    <lineage>
        <taxon>Eukaryota</taxon>
        <taxon>Metamonada</taxon>
        <taxon>Anaeramoebidae</taxon>
        <taxon>Anaeramoeba</taxon>
    </lineage>
</organism>
<sequence>MTTKKIGVQLNILAELLATERNYVEGLKTLIDLFVSPLTKLSGTDKEIIPKEEIKTIFSDCQVILSFHEILLKDFESCFPNSQSLPKKQTLNQKLNAFAKVFQKNLKWMTFYSSYANKYPKSLVQLKKCRKKKKFRQFIQETESNERCHRLRIDDFLVSPLQRVPRYKLLLERLVKKTTKNTEEYNSLKNVYDQICSTAHKINEKKRDAENSFRVYEISEKLLTDGSEDINLFQWYRRLVKEGPLVRVKKNRKKNQSFMIFLFNDFLLLTKLRKSLTLGRVKYKVKQMHALSEIRKIRKIKDHPKLVKILTPTYKYIFEAHDKNERSDWIREIRNTIIKLNNISNSRLKPHLQKHSQTLIKQIDEMYKIRPSSTLPNNFSPIFTDQKISKDLMNAEKENKVSLTLRTSSEYIARQTSFNSKSPNNSPKEGGTRVRKFARLRRVQTSLTNQNSLKGLNPNLKFSPISPIKQNNHKTKKFKPNEKFKKKINNKNKKKYTPKVVKKISKPRAHTRLQNKYDSLTKNRKTPTSPKIAKLEITKKLKQHRSLSNSFKKQNQN</sequence>
<dbReference type="EMBL" id="JANTQA010000032">
    <property type="protein sequence ID" value="KAJ3440313.1"/>
    <property type="molecule type" value="Genomic_DNA"/>
</dbReference>
<reference evidence="4" key="1">
    <citation type="submission" date="2022-08" db="EMBL/GenBank/DDBJ databases">
        <title>Novel sulphate-reducing endosymbionts in the free-living metamonad Anaeramoeba.</title>
        <authorList>
            <person name="Jerlstrom-Hultqvist J."/>
            <person name="Cepicka I."/>
            <person name="Gallot-Lavallee L."/>
            <person name="Salas-Leiva D."/>
            <person name="Curtis B.A."/>
            <person name="Zahonova K."/>
            <person name="Pipaliya S."/>
            <person name="Dacks J."/>
            <person name="Roger A.J."/>
        </authorList>
    </citation>
    <scope>NUCLEOTIDE SEQUENCE</scope>
    <source>
        <strain evidence="4">Busselton2</strain>
    </source>
</reference>
<dbReference type="InterPro" id="IPR055251">
    <property type="entry name" value="SOS1_NGEF_PH"/>
</dbReference>
<dbReference type="InterPro" id="IPR051092">
    <property type="entry name" value="FYVE_RhoGEF_PH"/>
</dbReference>
<evidence type="ECO:0000313" key="4">
    <source>
        <dbReference type="EMBL" id="KAJ3440313.1"/>
    </source>
</evidence>
<evidence type="ECO:0000259" key="3">
    <source>
        <dbReference type="PROSITE" id="PS50010"/>
    </source>
</evidence>
<dbReference type="SMART" id="SM00233">
    <property type="entry name" value="PH"/>
    <property type="match status" value="1"/>
</dbReference>
<dbReference type="PANTHER" id="PTHR12673">
    <property type="entry name" value="FACIOGENITAL DYSPLASIA PROTEIN"/>
    <property type="match status" value="1"/>
</dbReference>
<dbReference type="InterPro" id="IPR001849">
    <property type="entry name" value="PH_domain"/>
</dbReference>
<feature type="domain" description="PH" evidence="2">
    <location>
        <begin position="238"/>
        <end position="338"/>
    </location>
</feature>
<name>A0AAV7ZJ35_9EUKA</name>
<proteinExistence type="predicted"/>
<dbReference type="PROSITE" id="PS50010">
    <property type="entry name" value="DH_2"/>
    <property type="match status" value="1"/>
</dbReference>